<dbReference type="EMBL" id="QFNF01000022">
    <property type="protein sequence ID" value="PZO77269.1"/>
    <property type="molecule type" value="Genomic_DNA"/>
</dbReference>
<evidence type="ECO:0000313" key="2">
    <source>
        <dbReference type="Proteomes" id="UP000248614"/>
    </source>
</evidence>
<gene>
    <name evidence="1" type="ORF">DI632_09535</name>
</gene>
<protein>
    <recommendedName>
        <fullName evidence="3">DUF4279 domain-containing protein</fullName>
    </recommendedName>
</protein>
<organism evidence="1 2">
    <name type="scientific">Sphingomonas hengshuiensis</name>
    <dbReference type="NCBI Taxonomy" id="1609977"/>
    <lineage>
        <taxon>Bacteria</taxon>
        <taxon>Pseudomonadati</taxon>
        <taxon>Pseudomonadota</taxon>
        <taxon>Alphaproteobacteria</taxon>
        <taxon>Sphingomonadales</taxon>
        <taxon>Sphingomonadaceae</taxon>
        <taxon>Sphingomonas</taxon>
    </lineage>
</organism>
<comment type="caution">
    <text evidence="1">The sequence shown here is derived from an EMBL/GenBank/DDBJ whole genome shotgun (WGS) entry which is preliminary data.</text>
</comment>
<reference evidence="1 2" key="1">
    <citation type="submission" date="2017-08" db="EMBL/GenBank/DDBJ databases">
        <title>Infants hospitalized years apart are colonized by the same room-sourced microbial strains.</title>
        <authorList>
            <person name="Brooks B."/>
            <person name="Olm M.R."/>
            <person name="Firek B.A."/>
            <person name="Baker R."/>
            <person name="Thomas B.C."/>
            <person name="Morowitz M.J."/>
            <person name="Banfield J.F."/>
        </authorList>
    </citation>
    <scope>NUCLEOTIDE SEQUENCE [LARGE SCALE GENOMIC DNA]</scope>
    <source>
        <strain evidence="1">S2_018_000_R3_110</strain>
    </source>
</reference>
<proteinExistence type="predicted"/>
<name>A0A2W4ZBE5_9SPHN</name>
<sequence length="138" mass="14938">MDNLHRAIVSVLIDGDDLQPSEITTLLGQAPRLGVSKGQSFTTSHGQQTVAATGLWQYGAAWEFEPDLNQQIGLVLSSLTSDLSAWTEVTRRYNCYVAIGGYFHDWTGGLTLEPGTLQLLAERNLAIDLDLYAPAASA</sequence>
<dbReference type="Proteomes" id="UP000248614">
    <property type="component" value="Unassembled WGS sequence"/>
</dbReference>
<evidence type="ECO:0008006" key="3">
    <source>
        <dbReference type="Google" id="ProtNLM"/>
    </source>
</evidence>
<dbReference type="InterPro" id="IPR025459">
    <property type="entry name" value="DUF4279"/>
</dbReference>
<dbReference type="AlphaFoldDB" id="A0A2W4ZBE5"/>
<dbReference type="Pfam" id="PF14106">
    <property type="entry name" value="DUF4279"/>
    <property type="match status" value="1"/>
</dbReference>
<evidence type="ECO:0000313" key="1">
    <source>
        <dbReference type="EMBL" id="PZO77269.1"/>
    </source>
</evidence>
<accession>A0A2W4ZBE5</accession>